<dbReference type="AlphaFoldDB" id="A0A1D1VW22"/>
<organism evidence="1 2">
    <name type="scientific">Ramazzottius varieornatus</name>
    <name type="common">Water bear</name>
    <name type="synonym">Tardigrade</name>
    <dbReference type="NCBI Taxonomy" id="947166"/>
    <lineage>
        <taxon>Eukaryota</taxon>
        <taxon>Metazoa</taxon>
        <taxon>Ecdysozoa</taxon>
        <taxon>Tardigrada</taxon>
        <taxon>Eutardigrada</taxon>
        <taxon>Parachela</taxon>
        <taxon>Hypsibioidea</taxon>
        <taxon>Ramazzottiidae</taxon>
        <taxon>Ramazzottius</taxon>
    </lineage>
</organism>
<name>A0A1D1VW22_RAMVA</name>
<protein>
    <submittedName>
        <fullName evidence="1">Uncharacterized protein</fullName>
    </submittedName>
</protein>
<evidence type="ECO:0000313" key="1">
    <source>
        <dbReference type="EMBL" id="GAV03184.1"/>
    </source>
</evidence>
<keyword evidence="2" id="KW-1185">Reference proteome</keyword>
<sequence>MEELWKLSSVGTLRMTYRSFRSEQQESSHPQCFSQTLVSVVFDDAFDDHDPKTGWRWVLTFLPFLPITQMAEWEIDMALALPCSTWRGVDCVIVKLMLHLSLPGIHVQHAYLNTTAQLPSTSKDHTYTKCLSCCRKEGRRVE</sequence>
<comment type="caution">
    <text evidence="1">The sequence shown here is derived from an EMBL/GenBank/DDBJ whole genome shotgun (WGS) entry which is preliminary data.</text>
</comment>
<dbReference type="Proteomes" id="UP000186922">
    <property type="component" value="Unassembled WGS sequence"/>
</dbReference>
<evidence type="ECO:0000313" key="2">
    <source>
        <dbReference type="Proteomes" id="UP000186922"/>
    </source>
</evidence>
<proteinExistence type="predicted"/>
<dbReference type="EMBL" id="BDGG01000009">
    <property type="protein sequence ID" value="GAV03184.1"/>
    <property type="molecule type" value="Genomic_DNA"/>
</dbReference>
<accession>A0A1D1VW22</accession>
<reference evidence="1 2" key="1">
    <citation type="journal article" date="2016" name="Nat. Commun.">
        <title>Extremotolerant tardigrade genome and improved radiotolerance of human cultured cells by tardigrade-unique protein.</title>
        <authorList>
            <person name="Hashimoto T."/>
            <person name="Horikawa D.D."/>
            <person name="Saito Y."/>
            <person name="Kuwahara H."/>
            <person name="Kozuka-Hata H."/>
            <person name="Shin-I T."/>
            <person name="Minakuchi Y."/>
            <person name="Ohishi K."/>
            <person name="Motoyama A."/>
            <person name="Aizu T."/>
            <person name="Enomoto A."/>
            <person name="Kondo K."/>
            <person name="Tanaka S."/>
            <person name="Hara Y."/>
            <person name="Koshikawa S."/>
            <person name="Sagara H."/>
            <person name="Miura T."/>
            <person name="Yokobori S."/>
            <person name="Miyagawa K."/>
            <person name="Suzuki Y."/>
            <person name="Kubo T."/>
            <person name="Oyama M."/>
            <person name="Kohara Y."/>
            <person name="Fujiyama A."/>
            <person name="Arakawa K."/>
            <person name="Katayama T."/>
            <person name="Toyoda A."/>
            <person name="Kunieda T."/>
        </authorList>
    </citation>
    <scope>NUCLEOTIDE SEQUENCE [LARGE SCALE GENOMIC DNA]</scope>
    <source>
        <strain evidence="1 2">YOKOZUNA-1</strain>
    </source>
</reference>
<gene>
    <name evidence="1" type="primary">RvY_13648-1</name>
    <name evidence="1" type="synonym">RvY_13648.1</name>
    <name evidence="1" type="ORF">RvY_13648</name>
</gene>